<feature type="transmembrane region" description="Helical" evidence="5">
    <location>
        <begin position="146"/>
        <end position="166"/>
    </location>
</feature>
<feature type="transmembrane region" description="Helical" evidence="5">
    <location>
        <begin position="18"/>
        <end position="38"/>
    </location>
</feature>
<feature type="domain" description="EamA" evidence="6">
    <location>
        <begin position="20"/>
        <end position="165"/>
    </location>
</feature>
<name>A0A2H9TK84_9FUNG</name>
<evidence type="ECO:0000256" key="4">
    <source>
        <dbReference type="ARBA" id="ARBA00023136"/>
    </source>
</evidence>
<reference evidence="7" key="1">
    <citation type="submission" date="2016-10" db="EMBL/GenBank/DDBJ databases">
        <title>The genome of Paramicrosporidium saccamoebae is the missing link in understanding Cryptomycota and Microsporidia evolution.</title>
        <authorList>
            <person name="Quandt C.A."/>
            <person name="Beaudet D."/>
            <person name="Corsaro D."/>
            <person name="Michel R."/>
            <person name="Corradi N."/>
            <person name="James T."/>
        </authorList>
    </citation>
    <scope>NUCLEOTIDE SEQUENCE [LARGE SCALE GENOMIC DNA]</scope>
    <source>
        <strain evidence="7">KSL3</strain>
    </source>
</reference>
<feature type="transmembrane region" description="Helical" evidence="5">
    <location>
        <begin position="302"/>
        <end position="323"/>
    </location>
</feature>
<feature type="transmembrane region" description="Helical" evidence="5">
    <location>
        <begin position="267"/>
        <end position="290"/>
    </location>
</feature>
<comment type="caution">
    <text evidence="7">The sequence shown here is derived from an EMBL/GenBank/DDBJ whole genome shotgun (WGS) entry which is preliminary data.</text>
</comment>
<dbReference type="GO" id="GO:0000329">
    <property type="term" value="C:fungal-type vacuole membrane"/>
    <property type="evidence" value="ECO:0007669"/>
    <property type="project" value="TreeGrafter"/>
</dbReference>
<feature type="transmembrane region" description="Helical" evidence="5">
    <location>
        <begin position="89"/>
        <end position="107"/>
    </location>
</feature>
<dbReference type="EMBL" id="MTSL01000141">
    <property type="protein sequence ID" value="PJF18138.1"/>
    <property type="molecule type" value="Genomic_DNA"/>
</dbReference>
<dbReference type="Proteomes" id="UP000240830">
    <property type="component" value="Unassembled WGS sequence"/>
</dbReference>
<dbReference type="PANTHER" id="PTHR23051:SF0">
    <property type="entry name" value="SOLUTE CARRIER FAMILY 35 MEMBER F5"/>
    <property type="match status" value="1"/>
</dbReference>
<dbReference type="InterPro" id="IPR000620">
    <property type="entry name" value="EamA_dom"/>
</dbReference>
<dbReference type="Pfam" id="PF00892">
    <property type="entry name" value="EamA"/>
    <property type="match status" value="1"/>
</dbReference>
<feature type="transmembrane region" description="Helical" evidence="5">
    <location>
        <begin position="209"/>
        <end position="231"/>
    </location>
</feature>
<gene>
    <name evidence="7" type="ORF">PSACC_02047</name>
</gene>
<feature type="transmembrane region" description="Helical" evidence="5">
    <location>
        <begin position="243"/>
        <end position="261"/>
    </location>
</feature>
<evidence type="ECO:0000256" key="3">
    <source>
        <dbReference type="ARBA" id="ARBA00022989"/>
    </source>
</evidence>
<feature type="transmembrane region" description="Helical" evidence="5">
    <location>
        <begin position="178"/>
        <end position="197"/>
    </location>
</feature>
<dbReference type="OrthoDB" id="1436450at2759"/>
<dbReference type="STRING" id="1246581.A0A2H9TK84"/>
<keyword evidence="3 5" id="KW-1133">Transmembrane helix</keyword>
<evidence type="ECO:0000313" key="7">
    <source>
        <dbReference type="EMBL" id="PJF18138.1"/>
    </source>
</evidence>
<evidence type="ECO:0000256" key="1">
    <source>
        <dbReference type="ARBA" id="ARBA00004141"/>
    </source>
</evidence>
<keyword evidence="2 5" id="KW-0812">Transmembrane</keyword>
<evidence type="ECO:0000259" key="6">
    <source>
        <dbReference type="Pfam" id="PF00892"/>
    </source>
</evidence>
<dbReference type="PANTHER" id="PTHR23051">
    <property type="entry name" value="SOLUTE CARRIER FAMILY 35, MEMBER F5"/>
    <property type="match status" value="1"/>
</dbReference>
<protein>
    <recommendedName>
        <fullName evidence="6">EamA domain-containing protein</fullName>
    </recommendedName>
</protein>
<sequence length="365" mass="40138">MDQNASQNPLRSRACPTYLIGLASLILVVVFWVGSSFLTRRILAEYDKPFMMCYLTNLSFLLYFVFLVVEDPVKRLEKSDAKPSELPPFTKREISNIAFVFFALYLASNYATNIAFGATSVGSASILASTCGFFTLFFGWMMGVEVLSLFRILAVFISVGGVLLLGIPEFSSEDTRTLGNSFALVGAVLYGVYSIFLKKVSIDESRISMPLLFAFGGLYTLGLAWIVLLGLHVSGIEVLEWPSYDAVKLILINVFLGGFIPNYLWNVAFVCTSPLVVAIGISFNIPLTLLVEYLEEGTFHAYRTAAGVCVVVGFIIVNLSSIYPQWDLAAEGMLVRAGIMKKGNAKSTEERTAQLRAELIERSSA</sequence>
<keyword evidence="8" id="KW-1185">Reference proteome</keyword>
<keyword evidence="4 5" id="KW-0472">Membrane</keyword>
<feature type="transmembrane region" description="Helical" evidence="5">
    <location>
        <begin position="50"/>
        <end position="69"/>
    </location>
</feature>
<evidence type="ECO:0000256" key="5">
    <source>
        <dbReference type="SAM" id="Phobius"/>
    </source>
</evidence>
<comment type="subcellular location">
    <subcellularLocation>
        <location evidence="1">Membrane</location>
        <topology evidence="1">Multi-pass membrane protein</topology>
    </subcellularLocation>
</comment>
<accession>A0A2H9TK84</accession>
<evidence type="ECO:0000313" key="8">
    <source>
        <dbReference type="Proteomes" id="UP000240830"/>
    </source>
</evidence>
<organism evidence="7 8">
    <name type="scientific">Paramicrosporidium saccamoebae</name>
    <dbReference type="NCBI Taxonomy" id="1246581"/>
    <lineage>
        <taxon>Eukaryota</taxon>
        <taxon>Fungi</taxon>
        <taxon>Fungi incertae sedis</taxon>
        <taxon>Cryptomycota</taxon>
        <taxon>Cryptomycota incertae sedis</taxon>
        <taxon>Paramicrosporidium</taxon>
    </lineage>
</organism>
<dbReference type="AlphaFoldDB" id="A0A2H9TK84"/>
<feature type="transmembrane region" description="Helical" evidence="5">
    <location>
        <begin position="114"/>
        <end position="140"/>
    </location>
</feature>
<proteinExistence type="predicted"/>
<evidence type="ECO:0000256" key="2">
    <source>
        <dbReference type="ARBA" id="ARBA00022692"/>
    </source>
</evidence>